<feature type="compositionally biased region" description="Basic and acidic residues" evidence="1">
    <location>
        <begin position="84"/>
        <end position="101"/>
    </location>
</feature>
<name>A0AAN8GVX3_9TELE</name>
<dbReference type="Proteomes" id="UP001335648">
    <property type="component" value="Unassembled WGS sequence"/>
</dbReference>
<evidence type="ECO:0000313" key="2">
    <source>
        <dbReference type="EMBL" id="KAK5892943.1"/>
    </source>
</evidence>
<feature type="region of interest" description="Disordered" evidence="1">
    <location>
        <begin position="39"/>
        <end position="114"/>
    </location>
</feature>
<protein>
    <submittedName>
        <fullName evidence="2">Uncharacterized protein</fullName>
    </submittedName>
</protein>
<proteinExistence type="predicted"/>
<dbReference type="AlphaFoldDB" id="A0AAN8GVX3"/>
<evidence type="ECO:0000313" key="3">
    <source>
        <dbReference type="Proteomes" id="UP001335648"/>
    </source>
</evidence>
<dbReference type="EMBL" id="JAULUE010002055">
    <property type="protein sequence ID" value="KAK5892943.1"/>
    <property type="molecule type" value="Genomic_DNA"/>
</dbReference>
<accession>A0AAN8GVX3</accession>
<gene>
    <name evidence="2" type="ORF">CesoFtcFv8_013285</name>
</gene>
<comment type="caution">
    <text evidence="2">The sequence shown here is derived from an EMBL/GenBank/DDBJ whole genome shotgun (WGS) entry which is preliminary data.</text>
</comment>
<organism evidence="2 3">
    <name type="scientific">Champsocephalus esox</name>
    <name type="common">pike icefish</name>
    <dbReference type="NCBI Taxonomy" id="159716"/>
    <lineage>
        <taxon>Eukaryota</taxon>
        <taxon>Metazoa</taxon>
        <taxon>Chordata</taxon>
        <taxon>Craniata</taxon>
        <taxon>Vertebrata</taxon>
        <taxon>Euteleostomi</taxon>
        <taxon>Actinopterygii</taxon>
        <taxon>Neopterygii</taxon>
        <taxon>Teleostei</taxon>
        <taxon>Neoteleostei</taxon>
        <taxon>Acanthomorphata</taxon>
        <taxon>Eupercaria</taxon>
        <taxon>Perciformes</taxon>
        <taxon>Notothenioidei</taxon>
        <taxon>Channichthyidae</taxon>
        <taxon>Champsocephalus</taxon>
    </lineage>
</organism>
<sequence>MSLKPEVRVFEDLNEDLNEATVHMASLISEAHLLEARTAMATETPAIPPEKKRKSRKRPLSNPVVTRRRERQRETQRPASASQARRDDPVHEEGLQLEHQEFGSLGDYIDYNSS</sequence>
<keyword evidence="3" id="KW-1185">Reference proteome</keyword>
<reference evidence="2 3" key="1">
    <citation type="journal article" date="2023" name="Mol. Biol. Evol.">
        <title>Genomics of Secondarily Temperate Adaptation in the Only Non-Antarctic Icefish.</title>
        <authorList>
            <person name="Rivera-Colon A.G."/>
            <person name="Rayamajhi N."/>
            <person name="Minhas B.F."/>
            <person name="Madrigal G."/>
            <person name="Bilyk K.T."/>
            <person name="Yoon V."/>
            <person name="Hune M."/>
            <person name="Gregory S."/>
            <person name="Cheng C.H.C."/>
            <person name="Catchen J.M."/>
        </authorList>
    </citation>
    <scope>NUCLEOTIDE SEQUENCE [LARGE SCALE GENOMIC DNA]</scope>
    <source>
        <strain evidence="2">JC2023a</strain>
    </source>
</reference>
<evidence type="ECO:0000256" key="1">
    <source>
        <dbReference type="SAM" id="MobiDB-lite"/>
    </source>
</evidence>